<accession>A0A4C1SQB9</accession>
<dbReference type="InterPro" id="IPR052438">
    <property type="entry name" value="Chromatin_remod/trans_coact"/>
</dbReference>
<name>A0A4C1SQB9_EUMVA</name>
<reference evidence="2 3" key="1">
    <citation type="journal article" date="2019" name="Commun. Biol.">
        <title>The bagworm genome reveals a unique fibroin gene that provides high tensile strength.</title>
        <authorList>
            <person name="Kono N."/>
            <person name="Nakamura H."/>
            <person name="Ohtoshi R."/>
            <person name="Tomita M."/>
            <person name="Numata K."/>
            <person name="Arakawa K."/>
        </authorList>
    </citation>
    <scope>NUCLEOTIDE SEQUENCE [LARGE SCALE GENOMIC DNA]</scope>
</reference>
<dbReference type="GO" id="GO:0016514">
    <property type="term" value="C:SWI/SNF complex"/>
    <property type="evidence" value="ECO:0007669"/>
    <property type="project" value="TreeGrafter"/>
</dbReference>
<proteinExistence type="predicted"/>
<protein>
    <submittedName>
        <fullName evidence="2">Uncharacterized protein</fullName>
    </submittedName>
</protein>
<gene>
    <name evidence="2" type="ORF">EVAR_72165_1</name>
</gene>
<dbReference type="STRING" id="151549.A0A4C1SQB9"/>
<dbReference type="Proteomes" id="UP000299102">
    <property type="component" value="Unassembled WGS sequence"/>
</dbReference>
<dbReference type="AlphaFoldDB" id="A0A4C1SQB9"/>
<dbReference type="EMBL" id="BGZK01007531">
    <property type="protein sequence ID" value="GBP04403.1"/>
    <property type="molecule type" value="Genomic_DNA"/>
</dbReference>
<dbReference type="OrthoDB" id="2556847at2759"/>
<evidence type="ECO:0000313" key="3">
    <source>
        <dbReference type="Proteomes" id="UP000299102"/>
    </source>
</evidence>
<organism evidence="2 3">
    <name type="scientific">Eumeta variegata</name>
    <name type="common">Bagworm moth</name>
    <name type="synonym">Eumeta japonica</name>
    <dbReference type="NCBI Taxonomy" id="151549"/>
    <lineage>
        <taxon>Eukaryota</taxon>
        <taxon>Metazoa</taxon>
        <taxon>Ecdysozoa</taxon>
        <taxon>Arthropoda</taxon>
        <taxon>Hexapoda</taxon>
        <taxon>Insecta</taxon>
        <taxon>Pterygota</taxon>
        <taxon>Neoptera</taxon>
        <taxon>Endopterygota</taxon>
        <taxon>Lepidoptera</taxon>
        <taxon>Glossata</taxon>
        <taxon>Ditrysia</taxon>
        <taxon>Tineoidea</taxon>
        <taxon>Psychidae</taxon>
        <taxon>Oiketicinae</taxon>
        <taxon>Eumeta</taxon>
    </lineage>
</organism>
<dbReference type="PANTHER" id="PTHR15572:SF0">
    <property type="entry name" value="GLUTAMINE-RICH PROTEIN-RELATED"/>
    <property type="match status" value="1"/>
</dbReference>
<dbReference type="PANTHER" id="PTHR15572">
    <property type="entry name" value="GLIOMA TUMOR SUPPRESSOR CANDIDATE REGION GENE 1"/>
    <property type="match status" value="1"/>
</dbReference>
<evidence type="ECO:0000313" key="2">
    <source>
        <dbReference type="EMBL" id="GBP04403.1"/>
    </source>
</evidence>
<dbReference type="GO" id="GO:0045893">
    <property type="term" value="P:positive regulation of DNA-templated transcription"/>
    <property type="evidence" value="ECO:0007669"/>
    <property type="project" value="TreeGrafter"/>
</dbReference>
<keyword evidence="3" id="KW-1185">Reference proteome</keyword>
<feature type="region of interest" description="Disordered" evidence="1">
    <location>
        <begin position="1"/>
        <end position="23"/>
    </location>
</feature>
<sequence>MGADDYRGGYETGERKTVTPGRRQSIHQFTNGSPSAGTVVFQPSPSQSPAAATSVIGVTAGGGLNVVAGFPNSVSQNAITSTLPTITTTGNELNTTLVGSNNIQLNKKGTKRQQLQQQQQQQQQQQHHQIFSSF</sequence>
<comment type="caution">
    <text evidence="2">The sequence shown here is derived from an EMBL/GenBank/DDBJ whole genome shotgun (WGS) entry which is preliminary data.</text>
</comment>
<feature type="compositionally biased region" description="Basic and acidic residues" evidence="1">
    <location>
        <begin position="1"/>
        <end position="17"/>
    </location>
</feature>
<evidence type="ECO:0000256" key="1">
    <source>
        <dbReference type="SAM" id="MobiDB-lite"/>
    </source>
</evidence>